<feature type="chain" id="PRO_5046125252" evidence="2">
    <location>
        <begin position="30"/>
        <end position="396"/>
    </location>
</feature>
<dbReference type="Pfam" id="PF01497">
    <property type="entry name" value="Peripla_BP_2"/>
    <property type="match status" value="1"/>
</dbReference>
<comment type="similarity">
    <text evidence="1">Belongs to the bacterial solute-binding protein 8 family.</text>
</comment>
<feature type="signal peptide" evidence="2">
    <location>
        <begin position="1"/>
        <end position="29"/>
    </location>
</feature>
<keyword evidence="2" id="KW-0732">Signal</keyword>
<reference evidence="5" key="1">
    <citation type="journal article" date="2019" name="Int. J. Syst. Evol. Microbiol.">
        <title>The Global Catalogue of Microorganisms (GCM) 10K type strain sequencing project: providing services to taxonomists for standard genome sequencing and annotation.</title>
        <authorList>
            <consortium name="The Broad Institute Genomics Platform"/>
            <consortium name="The Broad Institute Genome Sequencing Center for Infectious Disease"/>
            <person name="Wu L."/>
            <person name="Ma J."/>
        </authorList>
    </citation>
    <scope>NUCLEOTIDE SEQUENCE [LARGE SCALE GENOMIC DNA]</scope>
    <source>
        <strain evidence="5">KCTC 32255</strain>
    </source>
</reference>
<keyword evidence="5" id="KW-1185">Reference proteome</keyword>
<evidence type="ECO:0000256" key="2">
    <source>
        <dbReference type="SAM" id="SignalP"/>
    </source>
</evidence>
<comment type="caution">
    <text evidence="4">The sequence shown here is derived from an EMBL/GenBank/DDBJ whole genome shotgun (WGS) entry which is preliminary data.</text>
</comment>
<proteinExistence type="inferred from homology"/>
<dbReference type="InterPro" id="IPR002491">
    <property type="entry name" value="ABC_transptr_periplasmic_BD"/>
</dbReference>
<accession>A0ABW2C608</accession>
<evidence type="ECO:0000313" key="4">
    <source>
        <dbReference type="EMBL" id="MFC6870264.1"/>
    </source>
</evidence>
<dbReference type="EMBL" id="JBHSXX010000001">
    <property type="protein sequence ID" value="MFC6870264.1"/>
    <property type="molecule type" value="Genomic_DNA"/>
</dbReference>
<sequence>MTVRGRTRLALSVLIGSLGLAACSTPAPLADDTPEGCIADFDADVDYYPTKTSVEHAENFSLRYEKSYQVLTIDEPFPGGSPVTYALVHCGAPTPSLTGDLADATVVTTPIDSLYAESTTHLPLLAQLDRLDVLSGVANASRVVNADVRKAIDVGDVVEYGSDTTLDVEQVVADAPDVVMSGGTNKPEYAALRKADVTVVANAEWLEASPLGRAEWLKVMAALTGEEAAAEKMFERIESGYHDVKDMVADAATVEVLTGNMWRGTWSVPGGASYQSRLLADAGATHPWADTDDTGSLSLSAEEVAAKASDIPLWLASTEWRTKDDVTSEDPRYAELAAMKSGQVWTIAEDVGPNGGNGYWERGVTRPDLVLADLAAIVHPDRLPGHDFQFYRQVGR</sequence>
<dbReference type="PROSITE" id="PS50983">
    <property type="entry name" value="FE_B12_PBP"/>
    <property type="match status" value="1"/>
</dbReference>
<dbReference type="PANTHER" id="PTHR30535:SF34">
    <property type="entry name" value="MOLYBDATE-BINDING PROTEIN MOLA"/>
    <property type="match status" value="1"/>
</dbReference>
<name>A0ABW2C608_9PSEU</name>
<organism evidence="4 5">
    <name type="scientific">Haloechinothrix salitolerans</name>
    <dbReference type="NCBI Taxonomy" id="926830"/>
    <lineage>
        <taxon>Bacteria</taxon>
        <taxon>Bacillati</taxon>
        <taxon>Actinomycetota</taxon>
        <taxon>Actinomycetes</taxon>
        <taxon>Pseudonocardiales</taxon>
        <taxon>Pseudonocardiaceae</taxon>
        <taxon>Haloechinothrix</taxon>
    </lineage>
</organism>
<dbReference type="Proteomes" id="UP001596337">
    <property type="component" value="Unassembled WGS sequence"/>
</dbReference>
<dbReference type="PROSITE" id="PS51257">
    <property type="entry name" value="PROKAR_LIPOPROTEIN"/>
    <property type="match status" value="1"/>
</dbReference>
<gene>
    <name evidence="4" type="ORF">ACFQGD_24300</name>
</gene>
<dbReference type="InterPro" id="IPR050902">
    <property type="entry name" value="ABC_Transporter_SBP"/>
</dbReference>
<evidence type="ECO:0000256" key="1">
    <source>
        <dbReference type="ARBA" id="ARBA00008814"/>
    </source>
</evidence>
<protein>
    <submittedName>
        <fullName evidence="4">ABC transporter substrate-binding protein</fullName>
    </submittedName>
</protein>
<dbReference type="PANTHER" id="PTHR30535">
    <property type="entry name" value="VITAMIN B12-BINDING PROTEIN"/>
    <property type="match status" value="1"/>
</dbReference>
<evidence type="ECO:0000259" key="3">
    <source>
        <dbReference type="PROSITE" id="PS50983"/>
    </source>
</evidence>
<dbReference type="Gene3D" id="3.40.50.1980">
    <property type="entry name" value="Nitrogenase molybdenum iron protein domain"/>
    <property type="match status" value="2"/>
</dbReference>
<feature type="domain" description="Fe/B12 periplasmic-binding" evidence="3">
    <location>
        <begin position="113"/>
        <end position="382"/>
    </location>
</feature>
<dbReference type="SUPFAM" id="SSF53807">
    <property type="entry name" value="Helical backbone' metal receptor"/>
    <property type="match status" value="1"/>
</dbReference>
<dbReference type="RefSeq" id="WP_345389621.1">
    <property type="nucleotide sequence ID" value="NZ_BAABLA010000002.1"/>
</dbReference>
<evidence type="ECO:0000313" key="5">
    <source>
        <dbReference type="Proteomes" id="UP001596337"/>
    </source>
</evidence>